<evidence type="ECO:0000259" key="6">
    <source>
        <dbReference type="SMART" id="SM00576"/>
    </source>
</evidence>
<dbReference type="InterPro" id="IPR009072">
    <property type="entry name" value="Histone-fold"/>
</dbReference>
<gene>
    <name evidence="7" type="ORF">LTR78_004682</name>
</gene>
<evidence type="ECO:0000256" key="1">
    <source>
        <dbReference type="ARBA" id="ARBA00004123"/>
    </source>
</evidence>
<keyword evidence="4" id="KW-0539">Nucleus</keyword>
<comment type="subcellular location">
    <subcellularLocation>
        <location evidence="1">Nucleus</location>
    </subcellularLocation>
</comment>
<reference evidence="7" key="1">
    <citation type="submission" date="2023-07" db="EMBL/GenBank/DDBJ databases">
        <title>Black Yeasts Isolated from many extreme environments.</title>
        <authorList>
            <person name="Coleine C."/>
            <person name="Stajich J.E."/>
            <person name="Selbmann L."/>
        </authorList>
    </citation>
    <scope>NUCLEOTIDE SEQUENCE</scope>
    <source>
        <strain evidence="7">CCFEE 5485</strain>
    </source>
</reference>
<dbReference type="GO" id="GO:0046982">
    <property type="term" value="F:protein heterodimerization activity"/>
    <property type="evidence" value="ECO:0007669"/>
    <property type="project" value="InterPro"/>
</dbReference>
<evidence type="ECO:0000313" key="7">
    <source>
        <dbReference type="EMBL" id="KAK3675598.1"/>
    </source>
</evidence>
<dbReference type="GO" id="GO:0005634">
    <property type="term" value="C:nucleus"/>
    <property type="evidence" value="ECO:0007669"/>
    <property type="project" value="UniProtKB-SubCell"/>
</dbReference>
<dbReference type="SMART" id="SM00576">
    <property type="entry name" value="BTP"/>
    <property type="match status" value="1"/>
</dbReference>
<evidence type="ECO:0000256" key="2">
    <source>
        <dbReference type="ARBA" id="ARBA00023015"/>
    </source>
</evidence>
<protein>
    <recommendedName>
        <fullName evidence="6">Bromodomain associated domain-containing protein</fullName>
    </recommendedName>
</protein>
<evidence type="ECO:0000256" key="5">
    <source>
        <dbReference type="SAM" id="MobiDB-lite"/>
    </source>
</evidence>
<comment type="caution">
    <text evidence="7">The sequence shown here is derived from an EMBL/GenBank/DDBJ whole genome shotgun (WGS) entry which is preliminary data.</text>
</comment>
<dbReference type="Gene3D" id="1.10.20.10">
    <property type="entry name" value="Histone, subunit A"/>
    <property type="match status" value="1"/>
</dbReference>
<name>A0AAE0WPJ5_9PEZI</name>
<evidence type="ECO:0000256" key="4">
    <source>
        <dbReference type="ARBA" id="ARBA00023242"/>
    </source>
</evidence>
<sequence length="253" mass="27203">MSQSSDLHRALLRPCIAQSLRAAGFHSTRPAVLETLTNLTERYLLLLTSTTARYASLSHNDSVPTVTDVRMAMAECGVLLPAEGAAEEEWREIMRVPVEVMGTSVKEGGEARMRGEKRKREEQDLRDVVAFTKWFDGSQHAEMRRVAGLVPDSSTLVGGVGASAGPVVGVGGGVVQAEDFLRGLKKKGGKAGDDVRWIGTVLGEEGEGREVLVEGGLVQRVRDWRPKDDDVTGLVKDAPQDDTLAAPEVVAGD</sequence>
<organism evidence="7 8">
    <name type="scientific">Recurvomyces mirabilis</name>
    <dbReference type="NCBI Taxonomy" id="574656"/>
    <lineage>
        <taxon>Eukaryota</taxon>
        <taxon>Fungi</taxon>
        <taxon>Dikarya</taxon>
        <taxon>Ascomycota</taxon>
        <taxon>Pezizomycotina</taxon>
        <taxon>Dothideomycetes</taxon>
        <taxon>Dothideomycetidae</taxon>
        <taxon>Mycosphaerellales</taxon>
        <taxon>Teratosphaeriaceae</taxon>
        <taxon>Recurvomyces</taxon>
    </lineage>
</organism>
<dbReference type="Proteomes" id="UP001274830">
    <property type="component" value="Unassembled WGS sequence"/>
</dbReference>
<dbReference type="Pfam" id="PF07524">
    <property type="entry name" value="Bromo_TP"/>
    <property type="match status" value="1"/>
</dbReference>
<dbReference type="EMBL" id="JAUTXT010000014">
    <property type="protein sequence ID" value="KAK3675598.1"/>
    <property type="molecule type" value="Genomic_DNA"/>
</dbReference>
<evidence type="ECO:0000256" key="3">
    <source>
        <dbReference type="ARBA" id="ARBA00023163"/>
    </source>
</evidence>
<feature type="region of interest" description="Disordered" evidence="5">
    <location>
        <begin position="228"/>
        <end position="253"/>
    </location>
</feature>
<dbReference type="AlphaFoldDB" id="A0AAE0WPJ5"/>
<keyword evidence="3" id="KW-0804">Transcription</keyword>
<keyword evidence="2" id="KW-0805">Transcription regulation</keyword>
<accession>A0AAE0WPJ5</accession>
<evidence type="ECO:0000313" key="8">
    <source>
        <dbReference type="Proteomes" id="UP001274830"/>
    </source>
</evidence>
<keyword evidence="8" id="KW-1185">Reference proteome</keyword>
<dbReference type="InterPro" id="IPR006565">
    <property type="entry name" value="BTP"/>
</dbReference>
<proteinExistence type="predicted"/>
<feature type="domain" description="Bromodomain associated" evidence="6">
    <location>
        <begin position="5"/>
        <end position="82"/>
    </location>
</feature>